<organism evidence="1 2">
    <name type="scientific">Sphingomonas sanguinis</name>
    <dbReference type="NCBI Taxonomy" id="33051"/>
    <lineage>
        <taxon>Bacteria</taxon>
        <taxon>Pseudomonadati</taxon>
        <taxon>Pseudomonadota</taxon>
        <taxon>Alphaproteobacteria</taxon>
        <taxon>Sphingomonadales</taxon>
        <taxon>Sphingomonadaceae</taxon>
        <taxon>Sphingomonas</taxon>
    </lineage>
</organism>
<reference evidence="1 2" key="1">
    <citation type="journal article" date="2016" name="Front. Microbiol.">
        <title>Genomic Resource of Rice Seed Associated Bacteria.</title>
        <authorList>
            <person name="Midha S."/>
            <person name="Bansal K."/>
            <person name="Sharma S."/>
            <person name="Kumar N."/>
            <person name="Patil P.P."/>
            <person name="Chaudhry V."/>
            <person name="Patil P.B."/>
        </authorList>
    </citation>
    <scope>NUCLEOTIDE SEQUENCE [LARGE SCALE GENOMIC DNA]</scope>
    <source>
        <strain evidence="1 2">NS319</strain>
    </source>
</reference>
<protein>
    <submittedName>
        <fullName evidence="1">Uncharacterized protein</fullName>
    </submittedName>
</protein>
<dbReference type="Proteomes" id="UP000072867">
    <property type="component" value="Unassembled WGS sequence"/>
</dbReference>
<proteinExistence type="predicted"/>
<sequence>MAFRADEAAADRLARTKNYLIPRGFPVEVRNRAEEVLAKIVEQCGPAVDDYPSWHPLVSVHNRRHPHTTPGRFQGYVGLDHTRYFAHGFVTCPYGDGQDVIESVREMDRGMKGPAIVYAEKLDCKFYNEGATPILVRCDWGDPLEENQTVPKRIAVALMMERELPSWRSAEVGETWETMRPYFLGSPHGKRSSLFVTQETALAMKKVYAAMNDAGVFGPLYDQS</sequence>
<dbReference type="EMBL" id="LDTD01000056">
    <property type="protein sequence ID" value="KTT70146.1"/>
    <property type="molecule type" value="Genomic_DNA"/>
</dbReference>
<dbReference type="RefSeq" id="WP_058733206.1">
    <property type="nucleotide sequence ID" value="NZ_LDTD01000056.1"/>
</dbReference>
<evidence type="ECO:0000313" key="2">
    <source>
        <dbReference type="Proteomes" id="UP000072867"/>
    </source>
</evidence>
<name>A0A147HYX1_9SPHN</name>
<dbReference type="AlphaFoldDB" id="A0A147HYX1"/>
<comment type="caution">
    <text evidence="1">The sequence shown here is derived from an EMBL/GenBank/DDBJ whole genome shotgun (WGS) entry which is preliminary data.</text>
</comment>
<evidence type="ECO:0000313" key="1">
    <source>
        <dbReference type="EMBL" id="KTT70146.1"/>
    </source>
</evidence>
<dbReference type="PATRIC" id="fig|33051.3.peg.2800"/>
<accession>A0A147HYX1</accession>
<gene>
    <name evidence="1" type="ORF">NS319_08340</name>
</gene>